<dbReference type="AlphaFoldDB" id="A0A674AVW8"/>
<keyword evidence="5" id="KW-0862">Zinc</keyword>
<keyword evidence="7" id="KW-0238">DNA-binding</keyword>
<dbReference type="GO" id="GO:0000978">
    <property type="term" value="F:RNA polymerase II cis-regulatory region sequence-specific DNA binding"/>
    <property type="evidence" value="ECO:0007669"/>
    <property type="project" value="TreeGrafter"/>
</dbReference>
<keyword evidence="8" id="KW-0804">Transcription</keyword>
<evidence type="ECO:0000256" key="4">
    <source>
        <dbReference type="ARBA" id="ARBA00022771"/>
    </source>
</evidence>
<feature type="domain" description="C2H2-type" evidence="11">
    <location>
        <begin position="307"/>
        <end position="336"/>
    </location>
</feature>
<evidence type="ECO:0000313" key="12">
    <source>
        <dbReference type="Ensembl" id="ENSSTUP00000063275.1"/>
    </source>
</evidence>
<evidence type="ECO:0000256" key="3">
    <source>
        <dbReference type="ARBA" id="ARBA00022737"/>
    </source>
</evidence>
<dbReference type="InterPro" id="IPR036236">
    <property type="entry name" value="Znf_C2H2_sf"/>
</dbReference>
<dbReference type="FunFam" id="3.30.160.60:FF:000340">
    <property type="entry name" value="zinc finger protein 473 isoform X1"/>
    <property type="match status" value="1"/>
</dbReference>
<dbReference type="FunFam" id="3.30.160.60:FF:000137">
    <property type="entry name" value="Putative zinc finger protein 143"/>
    <property type="match status" value="1"/>
</dbReference>
<feature type="domain" description="C2H2-type" evidence="11">
    <location>
        <begin position="397"/>
        <end position="425"/>
    </location>
</feature>
<keyword evidence="3" id="KW-0677">Repeat</keyword>
<dbReference type="FunFam" id="3.30.160.60:FF:000072">
    <property type="entry name" value="zinc finger protein 143 isoform X1"/>
    <property type="match status" value="1"/>
</dbReference>
<dbReference type="GO" id="GO:0005634">
    <property type="term" value="C:nucleus"/>
    <property type="evidence" value="ECO:0007669"/>
    <property type="project" value="UniProtKB-SubCell"/>
</dbReference>
<accession>A0A674AVW8</accession>
<dbReference type="GO" id="GO:0000981">
    <property type="term" value="F:DNA-binding transcription factor activity, RNA polymerase II-specific"/>
    <property type="evidence" value="ECO:0007669"/>
    <property type="project" value="TreeGrafter"/>
</dbReference>
<feature type="domain" description="C2H2-type" evidence="11">
    <location>
        <begin position="337"/>
        <end position="366"/>
    </location>
</feature>
<evidence type="ECO:0000256" key="7">
    <source>
        <dbReference type="ARBA" id="ARBA00023125"/>
    </source>
</evidence>
<reference evidence="12" key="1">
    <citation type="submission" date="2025-08" db="UniProtKB">
        <authorList>
            <consortium name="Ensembl"/>
        </authorList>
    </citation>
    <scope>IDENTIFICATION</scope>
</reference>
<evidence type="ECO:0000259" key="11">
    <source>
        <dbReference type="PROSITE" id="PS50157"/>
    </source>
</evidence>
<dbReference type="PROSITE" id="PS00028">
    <property type="entry name" value="ZINC_FINGER_C2H2_1"/>
    <property type="match status" value="7"/>
</dbReference>
<dbReference type="GeneTree" id="ENSGT00940000157584"/>
<keyword evidence="13" id="KW-1185">Reference proteome</keyword>
<evidence type="ECO:0000256" key="10">
    <source>
        <dbReference type="PROSITE-ProRule" id="PRU00042"/>
    </source>
</evidence>
<dbReference type="Pfam" id="PF00096">
    <property type="entry name" value="zf-C2H2"/>
    <property type="match status" value="5"/>
</dbReference>
<feature type="domain" description="C2H2-type" evidence="11">
    <location>
        <begin position="277"/>
        <end position="306"/>
    </location>
</feature>
<evidence type="ECO:0000313" key="13">
    <source>
        <dbReference type="Proteomes" id="UP000472277"/>
    </source>
</evidence>
<comment type="subcellular location">
    <subcellularLocation>
        <location evidence="1">Nucleus</location>
    </subcellularLocation>
</comment>
<dbReference type="InterPro" id="IPR013087">
    <property type="entry name" value="Znf_C2H2_type"/>
</dbReference>
<keyword evidence="2" id="KW-0479">Metal-binding</keyword>
<evidence type="ECO:0000256" key="6">
    <source>
        <dbReference type="ARBA" id="ARBA00023015"/>
    </source>
</evidence>
<evidence type="ECO:0000256" key="9">
    <source>
        <dbReference type="ARBA" id="ARBA00023242"/>
    </source>
</evidence>
<evidence type="ECO:0000256" key="5">
    <source>
        <dbReference type="ARBA" id="ARBA00022833"/>
    </source>
</evidence>
<keyword evidence="6" id="KW-0805">Transcription regulation</keyword>
<dbReference type="PANTHER" id="PTHR23235">
    <property type="entry name" value="KRUEPPEL-LIKE TRANSCRIPTION FACTOR"/>
    <property type="match status" value="1"/>
</dbReference>
<dbReference type="Ensembl" id="ENSSTUT00000066765.1">
    <property type="protein sequence ID" value="ENSSTUP00000063275.1"/>
    <property type="gene ID" value="ENSSTUG00000027409.1"/>
</dbReference>
<dbReference type="SUPFAM" id="SSF57667">
    <property type="entry name" value="beta-beta-alpha zinc fingers"/>
    <property type="match status" value="3"/>
</dbReference>
<dbReference type="FunFam" id="3.30.160.60:FF:000071">
    <property type="entry name" value="Putative zinc finger protein 143"/>
    <property type="match status" value="1"/>
</dbReference>
<feature type="domain" description="C2H2-type" evidence="11">
    <location>
        <begin position="367"/>
        <end position="396"/>
    </location>
</feature>
<feature type="domain" description="C2H2-type" evidence="11">
    <location>
        <begin position="247"/>
        <end position="276"/>
    </location>
</feature>
<dbReference type="PROSITE" id="PS50157">
    <property type="entry name" value="ZINC_FINGER_C2H2_2"/>
    <property type="match status" value="7"/>
</dbReference>
<gene>
    <name evidence="12" type="primary">ZNF143</name>
    <name evidence="12" type="synonym">znf143b</name>
</gene>
<feature type="domain" description="C2H2-type" evidence="11">
    <location>
        <begin position="217"/>
        <end position="246"/>
    </location>
</feature>
<organism evidence="12 13">
    <name type="scientific">Salmo trutta</name>
    <name type="common">Brown trout</name>
    <dbReference type="NCBI Taxonomy" id="8032"/>
    <lineage>
        <taxon>Eukaryota</taxon>
        <taxon>Metazoa</taxon>
        <taxon>Chordata</taxon>
        <taxon>Craniata</taxon>
        <taxon>Vertebrata</taxon>
        <taxon>Euteleostomi</taxon>
        <taxon>Actinopterygii</taxon>
        <taxon>Neopterygii</taxon>
        <taxon>Teleostei</taxon>
        <taxon>Protacanthopterygii</taxon>
        <taxon>Salmoniformes</taxon>
        <taxon>Salmonidae</taxon>
        <taxon>Salmoninae</taxon>
        <taxon>Salmo</taxon>
    </lineage>
</organism>
<dbReference type="Gene3D" id="3.30.160.60">
    <property type="entry name" value="Classic Zinc Finger"/>
    <property type="match status" value="7"/>
</dbReference>
<protein>
    <submittedName>
        <fullName evidence="12">Zinc finger protein 143b</fullName>
    </submittedName>
</protein>
<name>A0A674AVW8_SALTR</name>
<sequence length="587" mass="64368">MLLAQINRDSQGMAEFQDADGQQVTLCLAEAVTVADGDHMDTVSLQAVTLADGSTAYIQHDPKDGQLMDGQVIQLEDGSAAYVQHMSMPKSGGDSLQLEDGQAVQLEDGTTAYIHAPKETYEQSSLQAVQLEDGSTAYIHHTVHMPQSNTILAIQADGTISNLQTDGGIDPETISVLEQYTTKVVSPGPNVSSSLQIVLQGQEGRTGRVSHVGEKSFHCDHEDCGKLFTTAHHLKVHERCHTGDKPYICDHIGCGKKFATGYGLKSHSRTHTGEKPYRCQEINCHKSFKTSGDLQKHTRTHTGEKPFKCPVEGCGRSFTTSNIRKVHIRTHTGERPYYCAEPSCGRSFASATNYKNHMRIHTGEKPYVCTVPGCDKRFTEYSSLYKHHVVHTPCKPYNCNYCGKTYKQISTLAMHKRTAHNDTEPIEEEQQAYFEQPTGQCLCVLHVVTVGKRADVVILQVSISEADLQAMGGTITMVTQEGTTITIPAHELMSQGHNSVTMVTADGTEGQVQIMTPDMTTFQTVEEVDFIQEQEHQVVSSSPHPVTLLATSNGTHIAVQLSDQPSLEEAIRIASRIQQGETTGLDD</sequence>
<dbReference type="FunFam" id="3.30.160.60:FF:000125">
    <property type="entry name" value="Putative zinc finger protein 143"/>
    <property type="match status" value="1"/>
</dbReference>
<evidence type="ECO:0000256" key="8">
    <source>
        <dbReference type="ARBA" id="ARBA00023163"/>
    </source>
</evidence>
<dbReference type="Proteomes" id="UP000472277">
    <property type="component" value="Chromosome 4"/>
</dbReference>
<evidence type="ECO:0000256" key="2">
    <source>
        <dbReference type="ARBA" id="ARBA00022723"/>
    </source>
</evidence>
<dbReference type="FunFam" id="3.30.160.60:FF:000142">
    <property type="entry name" value="Putative zinc finger protein 143"/>
    <property type="match status" value="1"/>
</dbReference>
<keyword evidence="4 10" id="KW-0863">Zinc-finger</keyword>
<reference evidence="12" key="2">
    <citation type="submission" date="2025-09" db="UniProtKB">
        <authorList>
            <consortium name="Ensembl"/>
        </authorList>
    </citation>
    <scope>IDENTIFICATION</scope>
</reference>
<proteinExistence type="predicted"/>
<dbReference type="SMART" id="SM00355">
    <property type="entry name" value="ZnF_C2H2"/>
    <property type="match status" value="7"/>
</dbReference>
<evidence type="ECO:0000256" key="1">
    <source>
        <dbReference type="ARBA" id="ARBA00004123"/>
    </source>
</evidence>
<keyword evidence="9" id="KW-0539">Nucleus</keyword>
<dbReference type="GO" id="GO:0008270">
    <property type="term" value="F:zinc ion binding"/>
    <property type="evidence" value="ECO:0007669"/>
    <property type="project" value="UniProtKB-KW"/>
</dbReference>